<feature type="region of interest" description="Disordered" evidence="1">
    <location>
        <begin position="371"/>
        <end position="404"/>
    </location>
</feature>
<dbReference type="InterPro" id="IPR010736">
    <property type="entry name" value="SHIPPO-rpt"/>
</dbReference>
<name>A0A1S3G8N2_DIPOR</name>
<evidence type="ECO:0000256" key="1">
    <source>
        <dbReference type="SAM" id="MobiDB-lite"/>
    </source>
</evidence>
<accession>A0A1S3G8N2</accession>
<dbReference type="InParanoid" id="A0A1S3G8N2"/>
<organism evidence="2 3">
    <name type="scientific">Dipodomys ordii</name>
    <name type="common">Ord's kangaroo rat</name>
    <dbReference type="NCBI Taxonomy" id="10020"/>
    <lineage>
        <taxon>Eukaryota</taxon>
        <taxon>Metazoa</taxon>
        <taxon>Chordata</taxon>
        <taxon>Craniata</taxon>
        <taxon>Vertebrata</taxon>
        <taxon>Euteleostomi</taxon>
        <taxon>Mammalia</taxon>
        <taxon>Eutheria</taxon>
        <taxon>Euarchontoglires</taxon>
        <taxon>Glires</taxon>
        <taxon>Rodentia</taxon>
        <taxon>Castorimorpha</taxon>
        <taxon>Heteromyidae</taxon>
        <taxon>Dipodomyinae</taxon>
        <taxon>Dipodomys</taxon>
    </lineage>
</organism>
<dbReference type="Pfam" id="PF07004">
    <property type="entry name" value="SHIPPO-rpt"/>
    <property type="match status" value="5"/>
</dbReference>
<proteinExistence type="predicted"/>
<keyword evidence="2" id="KW-1185">Reference proteome</keyword>
<protein>
    <submittedName>
        <fullName evidence="3">Sperm-tail PG-rich repeat-containing protein 2</fullName>
    </submittedName>
</protein>
<dbReference type="AlphaFoldDB" id="A0A1S3G8N2"/>
<dbReference type="PANTHER" id="PTHR21580">
    <property type="entry name" value="SHIPPO-1-RELATED"/>
    <property type="match status" value="1"/>
</dbReference>
<feature type="region of interest" description="Disordered" evidence="1">
    <location>
        <begin position="58"/>
        <end position="95"/>
    </location>
</feature>
<dbReference type="Proteomes" id="UP000081671">
    <property type="component" value="Unplaced"/>
</dbReference>
<dbReference type="FunCoup" id="A0A1S3G8N2">
    <property type="interactions" value="2"/>
</dbReference>
<dbReference type="CTD" id="285555"/>
<dbReference type="PANTHER" id="PTHR21580:SF60">
    <property type="entry name" value="SPERM-TAIL PG-RICH REPEAT-CONTAINING PROTEIN 2"/>
    <property type="match status" value="1"/>
</dbReference>
<dbReference type="KEGG" id="dord:105995848"/>
<evidence type="ECO:0000313" key="3">
    <source>
        <dbReference type="RefSeq" id="XP_012885176.1"/>
    </source>
</evidence>
<gene>
    <name evidence="3" type="primary">Stpg2</name>
</gene>
<dbReference type="RefSeq" id="XP_012885176.1">
    <property type="nucleotide sequence ID" value="XM_013029722.1"/>
</dbReference>
<reference evidence="3" key="1">
    <citation type="submission" date="2025-08" db="UniProtKB">
        <authorList>
            <consortium name="RefSeq"/>
        </authorList>
    </citation>
    <scope>IDENTIFICATION</scope>
    <source>
        <tissue evidence="3">Kidney</tissue>
    </source>
</reference>
<evidence type="ECO:0000313" key="2">
    <source>
        <dbReference type="Proteomes" id="UP000081671"/>
    </source>
</evidence>
<dbReference type="STRING" id="10020.ENSDORP00000000241"/>
<dbReference type="InterPro" id="IPR051291">
    <property type="entry name" value="CIMAP"/>
</dbReference>
<dbReference type="OrthoDB" id="406368at2759"/>
<sequence length="564" mass="63139">MYDRAPRLLRLAEGGSTEAHVGPGSYQVPFPKARDAGGYAPFLSWSARESSFTVASNTEKALPGPGHYNISKAQKSSRPPAVNRSLDIPSIPSYRQSHGYEINDDGIVKRLSAPYNDSTLGPAYYKPQFDAPRASLKYKGTHFGTSSRSRQFLPIQPGPGPGQYDIVQEKTLHYENVNVKKDHQESCASFLPRFFDLIPLQEKKRRFIPTKSVTPAPGAYNAIQTPVKCSKKAPVKHIPFGQGAARFKQICKKEELPGPGFYNILHNSIIDNIKNICSKKNSKCAFGSSTPRSFFQISKESPGPSHYQKAWNSSVSTTAEELPNLKNNYAIFLSRTKKKKYTLDMVLPAPGTYEVHKSYEMSQMKRKYMPPRSSIAEKKQSSFLSGTPRYQEKTTEGPGPGEYDPVLKKSCPIPLFVNVPKRFQDVKEESPGPTTYEEKCKQSLQRKAIYKSLLLTKDYFSGQEQRITVPIPHDAEKQPGLSTVLTINLFINLSQGAFQEERMMDRLWSHDHIHCHGEQKSGKREVAKDRVQWDTGASFPEKNKMNVPIVTAPCISLVISVTGL</sequence>
<dbReference type="GeneID" id="105995848"/>